<dbReference type="HOGENOM" id="CLU_000445_65_0_11"/>
<feature type="domain" description="ANTAR" evidence="4">
    <location>
        <begin position="170"/>
        <end position="231"/>
    </location>
</feature>
<dbReference type="InterPro" id="IPR011006">
    <property type="entry name" value="CheY-like_superfamily"/>
</dbReference>
<accession>C8X8B7</accession>
<proteinExistence type="predicted"/>
<comment type="caution">
    <text evidence="1">Lacks conserved residue(s) required for the propagation of feature annotation.</text>
</comment>
<dbReference type="SMART" id="SM01012">
    <property type="entry name" value="ANTAR"/>
    <property type="match status" value="1"/>
</dbReference>
<gene>
    <name evidence="5" type="ordered locus">Namu_0678</name>
</gene>
<dbReference type="SUPFAM" id="SSF52172">
    <property type="entry name" value="CheY-like"/>
    <property type="match status" value="1"/>
</dbReference>
<organism evidence="5 6">
    <name type="scientific">Nakamurella multipartita (strain ATCC 700099 / DSM 44233 / CIP 104796 / JCM 9543 / NBRC 105858 / Y-104)</name>
    <name type="common">Microsphaera multipartita</name>
    <dbReference type="NCBI Taxonomy" id="479431"/>
    <lineage>
        <taxon>Bacteria</taxon>
        <taxon>Bacillati</taxon>
        <taxon>Actinomycetota</taxon>
        <taxon>Actinomycetes</taxon>
        <taxon>Nakamurellales</taxon>
        <taxon>Nakamurellaceae</taxon>
        <taxon>Nakamurella</taxon>
    </lineage>
</organism>
<feature type="compositionally biased region" description="Gly residues" evidence="2">
    <location>
        <begin position="19"/>
        <end position="30"/>
    </location>
</feature>
<evidence type="ECO:0000259" key="3">
    <source>
        <dbReference type="PROSITE" id="PS50110"/>
    </source>
</evidence>
<dbReference type="PROSITE" id="PS50921">
    <property type="entry name" value="ANTAR"/>
    <property type="match status" value="1"/>
</dbReference>
<dbReference type="Pfam" id="PF03861">
    <property type="entry name" value="ANTAR"/>
    <property type="match status" value="1"/>
</dbReference>
<keyword evidence="6" id="KW-1185">Reference proteome</keyword>
<reference evidence="5 6" key="2">
    <citation type="journal article" date="2010" name="Stand. Genomic Sci.">
        <title>Complete genome sequence of Nakamurella multipartita type strain (Y-104).</title>
        <authorList>
            <person name="Tice H."/>
            <person name="Mayilraj S."/>
            <person name="Sims D."/>
            <person name="Lapidus A."/>
            <person name="Nolan M."/>
            <person name="Lucas S."/>
            <person name="Glavina Del Rio T."/>
            <person name="Copeland A."/>
            <person name="Cheng J.F."/>
            <person name="Meincke L."/>
            <person name="Bruce D."/>
            <person name="Goodwin L."/>
            <person name="Pitluck S."/>
            <person name="Ivanova N."/>
            <person name="Mavromatis K."/>
            <person name="Ovchinnikova G."/>
            <person name="Pati A."/>
            <person name="Chen A."/>
            <person name="Palaniappan K."/>
            <person name="Land M."/>
            <person name="Hauser L."/>
            <person name="Chang Y.J."/>
            <person name="Jeffries C.D."/>
            <person name="Detter J.C."/>
            <person name="Brettin T."/>
            <person name="Rohde M."/>
            <person name="Goker M."/>
            <person name="Bristow J."/>
            <person name="Eisen J.A."/>
            <person name="Markowitz V."/>
            <person name="Hugenholtz P."/>
            <person name="Kyrpides N.C."/>
            <person name="Klenk H.P."/>
            <person name="Chen F."/>
        </authorList>
    </citation>
    <scope>NUCLEOTIDE SEQUENCE [LARGE SCALE GENOMIC DNA]</scope>
    <source>
        <strain evidence="6">ATCC 700099 / DSM 44233 / CIP 104796 / JCM 9543 / NBRC 105858 / Y-104</strain>
    </source>
</reference>
<feature type="domain" description="Response regulatory" evidence="3">
    <location>
        <begin position="51"/>
        <end position="164"/>
    </location>
</feature>
<dbReference type="InterPro" id="IPR001789">
    <property type="entry name" value="Sig_transdc_resp-reg_receiver"/>
</dbReference>
<dbReference type="eggNOG" id="COG3707">
    <property type="taxonomic scope" value="Bacteria"/>
</dbReference>
<evidence type="ECO:0000256" key="1">
    <source>
        <dbReference type="PROSITE-ProRule" id="PRU00169"/>
    </source>
</evidence>
<dbReference type="Gene3D" id="1.10.10.10">
    <property type="entry name" value="Winged helix-like DNA-binding domain superfamily/Winged helix DNA-binding domain"/>
    <property type="match status" value="1"/>
</dbReference>
<evidence type="ECO:0000259" key="4">
    <source>
        <dbReference type="PROSITE" id="PS50921"/>
    </source>
</evidence>
<dbReference type="Gene3D" id="3.40.50.2300">
    <property type="match status" value="1"/>
</dbReference>
<dbReference type="InterPro" id="IPR005561">
    <property type="entry name" value="ANTAR"/>
</dbReference>
<dbReference type="RefSeq" id="WP_015746009.1">
    <property type="nucleotide sequence ID" value="NC_013235.1"/>
</dbReference>
<evidence type="ECO:0000256" key="2">
    <source>
        <dbReference type="SAM" id="MobiDB-lite"/>
    </source>
</evidence>
<evidence type="ECO:0000313" key="5">
    <source>
        <dbReference type="EMBL" id="ACV77093.1"/>
    </source>
</evidence>
<dbReference type="InParanoid" id="C8X8B7"/>
<dbReference type="STRING" id="479431.Namu_0678"/>
<dbReference type="OrthoDB" id="9808843at2"/>
<dbReference type="PROSITE" id="PS50110">
    <property type="entry name" value="RESPONSE_REGULATORY"/>
    <property type="match status" value="1"/>
</dbReference>
<dbReference type="GO" id="GO:0003723">
    <property type="term" value="F:RNA binding"/>
    <property type="evidence" value="ECO:0007669"/>
    <property type="project" value="InterPro"/>
</dbReference>
<sequence>MTSRSDVAAGDRGHQDAPGDGGLTRDGGSGPSDASRFPSLIGEPKPEPTRTAVLVDRDAPTRAAVARVLADHGFRIVAETDDPAQAGAVTREVRPDLIVLALAPGPDDLPAVAEVTAERTGPVIVLTDDTDRPLLAAVRDAGVHALLPAFPSRSLLAPAVELAVARFAEIAGLTAEVEAAAKRLETRKLIDRAKGLLMTHRGMTEPEAFRWIQRTAMDRRKSSAAVATQVIAEFDRAPISAAS</sequence>
<dbReference type="KEGG" id="nml:Namu_0678"/>
<reference evidence="6" key="1">
    <citation type="submission" date="2009-09" db="EMBL/GenBank/DDBJ databases">
        <title>The complete genome of Nakamurella multipartita DSM 44233.</title>
        <authorList>
            <consortium name="US DOE Joint Genome Institute (JGI-PGF)"/>
            <person name="Lucas S."/>
            <person name="Copeland A."/>
            <person name="Lapidus A."/>
            <person name="Glavina del Rio T."/>
            <person name="Dalin E."/>
            <person name="Tice H."/>
            <person name="Bruce D."/>
            <person name="Goodwin L."/>
            <person name="Pitluck S."/>
            <person name="Kyrpides N."/>
            <person name="Mavromatis K."/>
            <person name="Ivanova N."/>
            <person name="Ovchinnikova G."/>
            <person name="Sims D."/>
            <person name="Meincke L."/>
            <person name="Brettin T."/>
            <person name="Detter J.C."/>
            <person name="Han C."/>
            <person name="Larimer F."/>
            <person name="Land M."/>
            <person name="Hauser L."/>
            <person name="Markowitz V."/>
            <person name="Cheng J.-F."/>
            <person name="Hugenholtz P."/>
            <person name="Woyke T."/>
            <person name="Wu D."/>
            <person name="Klenk H.-P."/>
            <person name="Eisen J.A."/>
        </authorList>
    </citation>
    <scope>NUCLEOTIDE SEQUENCE [LARGE SCALE GENOMIC DNA]</scope>
    <source>
        <strain evidence="6">ATCC 700099 / DSM 44233 / CIP 104796 / JCM 9543 / NBRC 105858 / Y-104</strain>
    </source>
</reference>
<feature type="region of interest" description="Disordered" evidence="2">
    <location>
        <begin position="1"/>
        <end position="51"/>
    </location>
</feature>
<name>C8X8B7_NAKMY</name>
<dbReference type="Proteomes" id="UP000002218">
    <property type="component" value="Chromosome"/>
</dbReference>
<dbReference type="GO" id="GO:0000160">
    <property type="term" value="P:phosphorelay signal transduction system"/>
    <property type="evidence" value="ECO:0007669"/>
    <property type="project" value="InterPro"/>
</dbReference>
<dbReference type="EMBL" id="CP001737">
    <property type="protein sequence ID" value="ACV77093.1"/>
    <property type="molecule type" value="Genomic_DNA"/>
</dbReference>
<protein>
    <submittedName>
        <fullName evidence="5">Response regulator receiver and ANTAR domain protein</fullName>
    </submittedName>
</protein>
<dbReference type="AlphaFoldDB" id="C8X8B7"/>
<dbReference type="InterPro" id="IPR036388">
    <property type="entry name" value="WH-like_DNA-bd_sf"/>
</dbReference>
<evidence type="ECO:0000313" key="6">
    <source>
        <dbReference type="Proteomes" id="UP000002218"/>
    </source>
</evidence>